<dbReference type="Gene3D" id="1.10.1740.10">
    <property type="match status" value="1"/>
</dbReference>
<dbReference type="InterPro" id="IPR036388">
    <property type="entry name" value="WH-like_DNA-bd_sf"/>
</dbReference>
<dbReference type="SUPFAM" id="SSF88659">
    <property type="entry name" value="Sigma3 and sigma4 domains of RNA polymerase sigma factors"/>
    <property type="match status" value="1"/>
</dbReference>
<feature type="domain" description="RNA polymerase sigma-70 region 2" evidence="6">
    <location>
        <begin position="71"/>
        <end position="137"/>
    </location>
</feature>
<keyword evidence="2" id="KW-0805">Transcription regulation</keyword>
<name>G2GDB3_9ACTN</name>
<accession>G2GDB3</accession>
<dbReference type="InterPro" id="IPR013249">
    <property type="entry name" value="RNA_pol_sigma70_r4_t2"/>
</dbReference>
<gene>
    <name evidence="8" type="ORF">SZN_17452</name>
</gene>
<keyword evidence="3" id="KW-0731">Sigma factor</keyword>
<dbReference type="Pfam" id="PF08281">
    <property type="entry name" value="Sigma70_r4_2"/>
    <property type="match status" value="1"/>
</dbReference>
<dbReference type="InterPro" id="IPR014284">
    <property type="entry name" value="RNA_pol_sigma-70_dom"/>
</dbReference>
<evidence type="ECO:0000256" key="5">
    <source>
        <dbReference type="SAM" id="MobiDB-lite"/>
    </source>
</evidence>
<evidence type="ECO:0000259" key="6">
    <source>
        <dbReference type="Pfam" id="PF04542"/>
    </source>
</evidence>
<sequence length="232" mass="24867">MVDTFWSLTATDRSSGGVAMTAAQQTRAYPGDAPAPGARDGGPATGGTLDDADLVTGFLAGDEVCVQAVHHRWGPLVYTLARRSLGDAREAEDVTQVVFLAAWRGRAGFVPGRGTLPGWLVGIARRKIADALSARTRRTELVAAAGARLLTAADEAVRPEASIDRVMLAEEMERLPEAQRRVLNLAFYDDLTQVQIAELTGWPLGTVKSHARRGLRRLACRLDEYDAVACAA</sequence>
<dbReference type="PATRIC" id="fig|700597.3.peg.3420"/>
<organism evidence="8 9">
    <name type="scientific">Streptomyces zinciresistens K42</name>
    <dbReference type="NCBI Taxonomy" id="700597"/>
    <lineage>
        <taxon>Bacteria</taxon>
        <taxon>Bacillati</taxon>
        <taxon>Actinomycetota</taxon>
        <taxon>Actinomycetes</taxon>
        <taxon>Kitasatosporales</taxon>
        <taxon>Streptomycetaceae</taxon>
        <taxon>Streptomyces</taxon>
    </lineage>
</organism>
<dbReference type="InterPro" id="IPR007627">
    <property type="entry name" value="RNA_pol_sigma70_r2"/>
</dbReference>
<dbReference type="Proteomes" id="UP000004217">
    <property type="component" value="Unassembled WGS sequence"/>
</dbReference>
<evidence type="ECO:0000256" key="1">
    <source>
        <dbReference type="ARBA" id="ARBA00010641"/>
    </source>
</evidence>
<evidence type="ECO:0000256" key="3">
    <source>
        <dbReference type="ARBA" id="ARBA00023082"/>
    </source>
</evidence>
<dbReference type="SUPFAM" id="SSF88946">
    <property type="entry name" value="Sigma2 domain of RNA polymerase sigma factors"/>
    <property type="match status" value="1"/>
</dbReference>
<feature type="region of interest" description="Disordered" evidence="5">
    <location>
        <begin position="24"/>
        <end position="46"/>
    </location>
</feature>
<dbReference type="GO" id="GO:0016987">
    <property type="term" value="F:sigma factor activity"/>
    <property type="evidence" value="ECO:0007669"/>
    <property type="project" value="UniProtKB-KW"/>
</dbReference>
<protein>
    <submittedName>
        <fullName evidence="8">Sigma factor</fullName>
    </submittedName>
</protein>
<proteinExistence type="inferred from homology"/>
<evidence type="ECO:0000256" key="2">
    <source>
        <dbReference type="ARBA" id="ARBA00023015"/>
    </source>
</evidence>
<dbReference type="CDD" id="cd06171">
    <property type="entry name" value="Sigma70_r4"/>
    <property type="match status" value="1"/>
</dbReference>
<evidence type="ECO:0000313" key="9">
    <source>
        <dbReference type="Proteomes" id="UP000004217"/>
    </source>
</evidence>
<comment type="similarity">
    <text evidence="1">Belongs to the sigma-70 factor family. ECF subfamily.</text>
</comment>
<dbReference type="AlphaFoldDB" id="G2GDB3"/>
<feature type="domain" description="RNA polymerase sigma factor 70 region 4 type 2" evidence="7">
    <location>
        <begin position="167"/>
        <end position="218"/>
    </location>
</feature>
<dbReference type="InterPro" id="IPR039425">
    <property type="entry name" value="RNA_pol_sigma-70-like"/>
</dbReference>
<dbReference type="InterPro" id="IPR013324">
    <property type="entry name" value="RNA_pol_sigma_r3/r4-like"/>
</dbReference>
<dbReference type="EMBL" id="AGBF01000053">
    <property type="protein sequence ID" value="EGX58512.1"/>
    <property type="molecule type" value="Genomic_DNA"/>
</dbReference>
<comment type="caution">
    <text evidence="8">The sequence shown here is derived from an EMBL/GenBank/DDBJ whole genome shotgun (WGS) entry which is preliminary data.</text>
</comment>
<dbReference type="NCBIfam" id="TIGR02937">
    <property type="entry name" value="sigma70-ECF"/>
    <property type="match status" value="1"/>
</dbReference>
<keyword evidence="9" id="KW-1185">Reference proteome</keyword>
<dbReference type="GO" id="GO:0003677">
    <property type="term" value="F:DNA binding"/>
    <property type="evidence" value="ECO:0007669"/>
    <property type="project" value="InterPro"/>
</dbReference>
<dbReference type="Gene3D" id="1.10.10.10">
    <property type="entry name" value="Winged helix-like DNA-binding domain superfamily/Winged helix DNA-binding domain"/>
    <property type="match status" value="1"/>
</dbReference>
<evidence type="ECO:0000259" key="7">
    <source>
        <dbReference type="Pfam" id="PF08281"/>
    </source>
</evidence>
<dbReference type="PANTHER" id="PTHR43133:SF62">
    <property type="entry name" value="RNA POLYMERASE SIGMA FACTOR SIGZ"/>
    <property type="match status" value="1"/>
</dbReference>
<evidence type="ECO:0000313" key="8">
    <source>
        <dbReference type="EMBL" id="EGX58512.1"/>
    </source>
</evidence>
<dbReference type="GO" id="GO:0006352">
    <property type="term" value="P:DNA-templated transcription initiation"/>
    <property type="evidence" value="ECO:0007669"/>
    <property type="project" value="InterPro"/>
</dbReference>
<keyword evidence="4" id="KW-0804">Transcription</keyword>
<reference evidence="8 9" key="1">
    <citation type="submission" date="2011-08" db="EMBL/GenBank/DDBJ databases">
        <authorList>
            <person name="Lin Y."/>
            <person name="Hao X."/>
            <person name="Johnstone L."/>
            <person name="Miller S.J."/>
            <person name="Wei G."/>
            <person name="Rensing C."/>
        </authorList>
    </citation>
    <scope>NUCLEOTIDE SEQUENCE [LARGE SCALE GENOMIC DNA]</scope>
    <source>
        <strain evidence="8 9">K42</strain>
    </source>
</reference>
<dbReference type="InterPro" id="IPR013325">
    <property type="entry name" value="RNA_pol_sigma_r2"/>
</dbReference>
<evidence type="ECO:0000256" key="4">
    <source>
        <dbReference type="ARBA" id="ARBA00023163"/>
    </source>
</evidence>
<dbReference type="Pfam" id="PF04542">
    <property type="entry name" value="Sigma70_r2"/>
    <property type="match status" value="1"/>
</dbReference>
<dbReference type="PANTHER" id="PTHR43133">
    <property type="entry name" value="RNA POLYMERASE ECF-TYPE SIGMA FACTO"/>
    <property type="match status" value="1"/>
</dbReference>